<accession>A0A1H8G4L4</accession>
<protein>
    <submittedName>
        <fullName evidence="2">Uncharacterized protein</fullName>
    </submittedName>
</protein>
<keyword evidence="1" id="KW-0812">Transmembrane</keyword>
<keyword evidence="1" id="KW-0472">Membrane</keyword>
<dbReference type="AlphaFoldDB" id="A0A1H8G4L4"/>
<evidence type="ECO:0000313" key="2">
    <source>
        <dbReference type="EMBL" id="SEN38819.1"/>
    </source>
</evidence>
<evidence type="ECO:0000256" key="1">
    <source>
        <dbReference type="SAM" id="Phobius"/>
    </source>
</evidence>
<proteinExistence type="predicted"/>
<feature type="transmembrane region" description="Helical" evidence="1">
    <location>
        <begin position="118"/>
        <end position="135"/>
    </location>
</feature>
<feature type="transmembrane region" description="Helical" evidence="1">
    <location>
        <begin position="45"/>
        <end position="65"/>
    </location>
</feature>
<organism evidence="2 3">
    <name type="scientific">Chitinophaga rupis</name>
    <dbReference type="NCBI Taxonomy" id="573321"/>
    <lineage>
        <taxon>Bacteria</taxon>
        <taxon>Pseudomonadati</taxon>
        <taxon>Bacteroidota</taxon>
        <taxon>Chitinophagia</taxon>
        <taxon>Chitinophagales</taxon>
        <taxon>Chitinophagaceae</taxon>
        <taxon>Chitinophaga</taxon>
    </lineage>
</organism>
<keyword evidence="1" id="KW-1133">Transmembrane helix</keyword>
<name>A0A1H8G4L4_9BACT</name>
<dbReference type="EMBL" id="FOBB01000010">
    <property type="protein sequence ID" value="SEN38819.1"/>
    <property type="molecule type" value="Genomic_DNA"/>
</dbReference>
<dbReference type="RefSeq" id="WP_089919584.1">
    <property type="nucleotide sequence ID" value="NZ_FOBB01000010.1"/>
</dbReference>
<sequence>MATFKRILLLIAYIIITGYLYQLSFDKIINHSSSIRYYSTTIEGSTLKDLILVLIYCLITFFMAVRALRMLKETRWWPLFIILVLDMVVVPASMLLVVVKGLYWKIGAMDVNGLLDPFILIVICSLVNALYFLPYQKIIKRKP</sequence>
<evidence type="ECO:0000313" key="3">
    <source>
        <dbReference type="Proteomes" id="UP000198984"/>
    </source>
</evidence>
<feature type="transmembrane region" description="Helical" evidence="1">
    <location>
        <begin position="7"/>
        <end position="25"/>
    </location>
</feature>
<feature type="transmembrane region" description="Helical" evidence="1">
    <location>
        <begin position="77"/>
        <end position="98"/>
    </location>
</feature>
<dbReference type="STRING" id="573321.SAMN04488505_11032"/>
<gene>
    <name evidence="2" type="ORF">SAMN04488505_11032</name>
</gene>
<reference evidence="2 3" key="1">
    <citation type="submission" date="2016-10" db="EMBL/GenBank/DDBJ databases">
        <authorList>
            <person name="de Groot N.N."/>
        </authorList>
    </citation>
    <scope>NUCLEOTIDE SEQUENCE [LARGE SCALE GENOMIC DNA]</scope>
    <source>
        <strain evidence="2 3">DSM 21039</strain>
    </source>
</reference>
<keyword evidence="3" id="KW-1185">Reference proteome</keyword>
<dbReference type="Proteomes" id="UP000198984">
    <property type="component" value="Unassembled WGS sequence"/>
</dbReference>